<evidence type="ECO:0000256" key="5">
    <source>
        <dbReference type="ARBA" id="ARBA00022801"/>
    </source>
</evidence>
<organism evidence="23 24">
    <name type="scientific">Microbacterium caowuchunii</name>
    <dbReference type="NCBI Taxonomy" id="2614638"/>
    <lineage>
        <taxon>Bacteria</taxon>
        <taxon>Bacillati</taxon>
        <taxon>Actinomycetota</taxon>
        <taxon>Actinomycetes</taxon>
        <taxon>Micrococcales</taxon>
        <taxon>Microbacteriaceae</taxon>
        <taxon>Microbacterium</taxon>
    </lineage>
</organism>
<evidence type="ECO:0000256" key="12">
    <source>
        <dbReference type="ARBA" id="ARBA00026218"/>
    </source>
</evidence>
<proteinExistence type="inferred from homology"/>
<dbReference type="GO" id="GO:0005737">
    <property type="term" value="C:cytoplasm"/>
    <property type="evidence" value="ECO:0007669"/>
    <property type="project" value="TreeGrafter"/>
</dbReference>
<dbReference type="InterPro" id="IPR000086">
    <property type="entry name" value="NUDIX_hydrolase_dom"/>
</dbReference>
<evidence type="ECO:0000256" key="11">
    <source>
        <dbReference type="ARBA" id="ARBA00026103"/>
    </source>
</evidence>
<evidence type="ECO:0000256" key="19">
    <source>
        <dbReference type="ARBA" id="ARBA00048894"/>
    </source>
</evidence>
<dbReference type="PANTHER" id="PTHR43758:SF2">
    <property type="entry name" value="OXIDIZED PURINE NUCLEOSIDE TRIPHOSPHATE HYDROLASE"/>
    <property type="match status" value="1"/>
</dbReference>
<keyword evidence="6" id="KW-0460">Magnesium</keyword>
<evidence type="ECO:0000256" key="2">
    <source>
        <dbReference type="ARBA" id="ARBA00005582"/>
    </source>
</evidence>
<sequence length="205" mass="22315">MCQSEVCRIRMLTRLGGTSDTASSRATESKHSGRRVPVMALPDVCVVYILREGAAGTEVLLGYKRTGLGLGRVVGIGGKVEPGESILAAAVREVREETELSIAPVDLEPAGVFDYLFPSRPAWSQRSHVFLCRRYLGRPAETEEIVPAWFPVSEIPLDRMWDDARRWLPQVLRGERAGATYVFGDDLATVASETAGLPGGTTGIR</sequence>
<evidence type="ECO:0000256" key="13">
    <source>
        <dbReference type="ARBA" id="ARBA00029673"/>
    </source>
</evidence>
<comment type="catalytic activity">
    <reaction evidence="20">
        <text>N(6)-methyl-dATP + H2O = N(6)-methyl-dAMP + diphosphate + H(+)</text>
        <dbReference type="Rhea" id="RHEA:67604"/>
        <dbReference type="ChEBI" id="CHEBI:15377"/>
        <dbReference type="ChEBI" id="CHEBI:15378"/>
        <dbReference type="ChEBI" id="CHEBI:33019"/>
        <dbReference type="ChEBI" id="CHEBI:169976"/>
        <dbReference type="ChEBI" id="CHEBI:172872"/>
    </reaction>
    <physiologicalReaction direction="left-to-right" evidence="20">
        <dbReference type="Rhea" id="RHEA:67605"/>
    </physiologicalReaction>
</comment>
<evidence type="ECO:0000256" key="6">
    <source>
        <dbReference type="ARBA" id="ARBA00022842"/>
    </source>
</evidence>
<dbReference type="Gene3D" id="3.90.79.10">
    <property type="entry name" value="Nucleoside Triphosphate Pyrophosphohydrolase"/>
    <property type="match status" value="1"/>
</dbReference>
<evidence type="ECO:0000256" key="16">
    <source>
        <dbReference type="ARBA" id="ARBA00031927"/>
    </source>
</evidence>
<comment type="catalytic activity">
    <reaction evidence="9">
        <text>8-oxo-dGTP + H2O = 8-oxo-dGMP + diphosphate + H(+)</text>
        <dbReference type="Rhea" id="RHEA:31575"/>
        <dbReference type="ChEBI" id="CHEBI:15377"/>
        <dbReference type="ChEBI" id="CHEBI:15378"/>
        <dbReference type="ChEBI" id="CHEBI:33019"/>
        <dbReference type="ChEBI" id="CHEBI:63224"/>
        <dbReference type="ChEBI" id="CHEBI:77896"/>
    </reaction>
    <physiologicalReaction direction="left-to-right" evidence="9">
        <dbReference type="Rhea" id="RHEA:31576"/>
    </physiologicalReaction>
</comment>
<evidence type="ECO:0000256" key="8">
    <source>
        <dbReference type="ARBA" id="ARBA00024459"/>
    </source>
</evidence>
<evidence type="ECO:0000256" key="15">
    <source>
        <dbReference type="ARBA" id="ARBA00030682"/>
    </source>
</evidence>
<evidence type="ECO:0000256" key="9">
    <source>
        <dbReference type="ARBA" id="ARBA00024486"/>
    </source>
</evidence>
<comment type="cofactor">
    <cofactor evidence="1">
        <name>Mg(2+)</name>
        <dbReference type="ChEBI" id="CHEBI:18420"/>
    </cofactor>
</comment>
<dbReference type="PROSITE" id="PS51462">
    <property type="entry name" value="NUDIX"/>
    <property type="match status" value="1"/>
</dbReference>
<dbReference type="GO" id="GO:0042262">
    <property type="term" value="P:DNA protection"/>
    <property type="evidence" value="ECO:0007669"/>
    <property type="project" value="InterPro"/>
</dbReference>
<evidence type="ECO:0000313" key="23">
    <source>
        <dbReference type="EMBL" id="KAA9133832.1"/>
    </source>
</evidence>
<dbReference type="SUPFAM" id="SSF55811">
    <property type="entry name" value="Nudix"/>
    <property type="match status" value="1"/>
</dbReference>
<protein>
    <recommendedName>
        <fullName evidence="12">Oxidized purine nucleoside triphosphate hydrolase</fullName>
        <ecNumber evidence="11">3.6.1.56</ecNumber>
    </recommendedName>
    <alternativeName>
        <fullName evidence="16">2-hydroxy-dATP diphosphatase</fullName>
    </alternativeName>
    <alternativeName>
        <fullName evidence="15">7,8-dihydro-8-oxoguanine triphosphatase</fullName>
    </alternativeName>
    <alternativeName>
        <fullName evidence="14">8-oxo-dGTPase</fullName>
    </alternativeName>
    <alternativeName>
        <fullName evidence="17">Methylated purine nucleoside triphosphate hydrolase</fullName>
    </alternativeName>
    <alternativeName>
        <fullName evidence="13">Nucleoside diphosphate-linked moiety X motif 1</fullName>
    </alternativeName>
</protein>
<evidence type="ECO:0000256" key="21">
    <source>
        <dbReference type="ARBA" id="ARBA00053094"/>
    </source>
</evidence>
<dbReference type="GO" id="GO:0008828">
    <property type="term" value="F:dATP diphosphatase activity"/>
    <property type="evidence" value="ECO:0007669"/>
    <property type="project" value="UniProtKB-EC"/>
</dbReference>
<evidence type="ECO:0000256" key="18">
    <source>
        <dbReference type="ARBA" id="ARBA00048002"/>
    </source>
</evidence>
<evidence type="ECO:0000259" key="22">
    <source>
        <dbReference type="PROSITE" id="PS51462"/>
    </source>
</evidence>
<comment type="subunit">
    <text evidence="3">Monomer.</text>
</comment>
<dbReference type="InterPro" id="IPR003563">
    <property type="entry name" value="8ODP"/>
</dbReference>
<gene>
    <name evidence="23" type="ORF">F6B40_08770</name>
</gene>
<dbReference type="GO" id="GO:0008413">
    <property type="term" value="F:8-oxo-7,8-dihydroguanosine triphosphate pyrophosphatase activity"/>
    <property type="evidence" value="ECO:0007669"/>
    <property type="project" value="InterPro"/>
</dbReference>
<dbReference type="Proteomes" id="UP000326838">
    <property type="component" value="Unassembled WGS sequence"/>
</dbReference>
<evidence type="ECO:0000313" key="24">
    <source>
        <dbReference type="Proteomes" id="UP000326838"/>
    </source>
</evidence>
<dbReference type="EC" id="3.6.1.56" evidence="11"/>
<evidence type="ECO:0000256" key="4">
    <source>
        <dbReference type="ARBA" id="ARBA00022723"/>
    </source>
</evidence>
<comment type="catalytic activity">
    <reaction evidence="10">
        <text>2-oxo-ATP + H2O = 2-oxo-AMP + diphosphate + H(+)</text>
        <dbReference type="Rhea" id="RHEA:67392"/>
        <dbReference type="ChEBI" id="CHEBI:15377"/>
        <dbReference type="ChEBI" id="CHEBI:15378"/>
        <dbReference type="ChEBI" id="CHEBI:33019"/>
        <dbReference type="ChEBI" id="CHEBI:71395"/>
        <dbReference type="ChEBI" id="CHEBI:172878"/>
    </reaction>
    <physiologicalReaction direction="left-to-right" evidence="10">
        <dbReference type="Rhea" id="RHEA:67393"/>
    </physiologicalReaction>
</comment>
<keyword evidence="4" id="KW-0479">Metal-binding</keyword>
<dbReference type="CDD" id="cd03427">
    <property type="entry name" value="NUDIX_MTH1_Nudt1"/>
    <property type="match status" value="1"/>
</dbReference>
<comment type="catalytic activity">
    <reaction evidence="7">
        <text>8-oxo-dATP + H2O = 8-oxo-dAMP + diphosphate + H(+)</text>
        <dbReference type="Rhea" id="RHEA:65396"/>
        <dbReference type="ChEBI" id="CHEBI:15377"/>
        <dbReference type="ChEBI" id="CHEBI:15378"/>
        <dbReference type="ChEBI" id="CHEBI:33019"/>
        <dbReference type="ChEBI" id="CHEBI:71361"/>
        <dbReference type="ChEBI" id="CHEBI:172871"/>
    </reaction>
    <physiologicalReaction direction="left-to-right" evidence="7">
        <dbReference type="Rhea" id="RHEA:65397"/>
    </physiologicalReaction>
</comment>
<dbReference type="AlphaFoldDB" id="A0A5N0TFJ8"/>
<accession>A0A5N0TFJ8</accession>
<dbReference type="Pfam" id="PF00293">
    <property type="entry name" value="NUDIX"/>
    <property type="match status" value="1"/>
</dbReference>
<comment type="catalytic activity">
    <reaction evidence="18">
        <text>N(6)-methyl-ATP + H2O = N(6)-methyl-AMP + diphosphate + H(+)</text>
        <dbReference type="Rhea" id="RHEA:67608"/>
        <dbReference type="ChEBI" id="CHEBI:15377"/>
        <dbReference type="ChEBI" id="CHEBI:15378"/>
        <dbReference type="ChEBI" id="CHEBI:33019"/>
        <dbReference type="ChEBI" id="CHEBI:144842"/>
        <dbReference type="ChEBI" id="CHEBI:172873"/>
    </reaction>
    <physiologicalReaction direction="left-to-right" evidence="18">
        <dbReference type="Rhea" id="RHEA:67609"/>
    </physiologicalReaction>
</comment>
<evidence type="ECO:0000256" key="20">
    <source>
        <dbReference type="ARBA" id="ARBA00049032"/>
    </source>
</evidence>
<keyword evidence="5" id="KW-0378">Hydrolase</keyword>
<feature type="domain" description="Nudix hydrolase" evidence="22">
    <location>
        <begin position="40"/>
        <end position="173"/>
    </location>
</feature>
<dbReference type="PRINTS" id="PR01403">
    <property type="entry name" value="8OXTPHPHTASE"/>
</dbReference>
<dbReference type="InterPro" id="IPR015797">
    <property type="entry name" value="NUDIX_hydrolase-like_dom_sf"/>
</dbReference>
<keyword evidence="24" id="KW-1185">Reference proteome</keyword>
<evidence type="ECO:0000256" key="1">
    <source>
        <dbReference type="ARBA" id="ARBA00001946"/>
    </source>
</evidence>
<evidence type="ECO:0000256" key="17">
    <source>
        <dbReference type="ARBA" id="ARBA00032071"/>
    </source>
</evidence>
<comment type="similarity">
    <text evidence="2">Belongs to the Nudix hydrolase family.</text>
</comment>
<reference evidence="24" key="1">
    <citation type="submission" date="2019-09" db="EMBL/GenBank/DDBJ databases">
        <title>Mumia zhuanghuii sp. nov. isolated from the intestinal contents of plateau pika (Ochotona curzoniae) in the Qinghai-Tibet plateau of China.</title>
        <authorList>
            <person name="Tian Z."/>
        </authorList>
    </citation>
    <scope>NUCLEOTIDE SEQUENCE [LARGE SCALE GENOMIC DNA]</scope>
    <source>
        <strain evidence="24">L-033</strain>
    </source>
</reference>
<name>A0A5N0TFJ8_9MICO</name>
<comment type="caution">
    <text evidence="23">The sequence shown here is derived from an EMBL/GenBank/DDBJ whole genome shotgun (WGS) entry which is preliminary data.</text>
</comment>
<evidence type="ECO:0000256" key="10">
    <source>
        <dbReference type="ARBA" id="ARBA00024596"/>
    </source>
</evidence>
<comment type="function">
    <text evidence="21">Oxidized purine nucleoside triphosphate hydrolase which is a prominent sanitizer of the oxidized nucleotide pool. Catalyzes the hydrolysis of 2-oxo-dATP (2-hydroxy-dATP) into 2-oxo-dAMP. Also has a significant hydrolase activity toward 2-oxo-ATP, 8-oxo-dGTP and 8-oxo-dATP. Through the hydrolysis of oxidized purine nucleoside triphosphates, prevents their incorporation into DNA and the subsequent transversions A:T to C:G and G:C to T:A. Also catalyzes the hydrolysis of methylated purine nucleoside triphosphate preventing their integration into DNA. Through this antimutagenic activity protects cells from oxidative stress.</text>
</comment>
<dbReference type="PANTHER" id="PTHR43758">
    <property type="entry name" value="7,8-DIHYDRO-8-OXOGUANINE TRIPHOSPHATASE"/>
    <property type="match status" value="1"/>
</dbReference>
<evidence type="ECO:0000256" key="7">
    <source>
        <dbReference type="ARBA" id="ARBA00024448"/>
    </source>
</evidence>
<dbReference type="EMBL" id="VYUY01000009">
    <property type="protein sequence ID" value="KAA9133832.1"/>
    <property type="molecule type" value="Genomic_DNA"/>
</dbReference>
<comment type="catalytic activity">
    <reaction evidence="8">
        <text>2-oxo-dATP + H2O = 2-oxo-dAMP + diphosphate + H(+)</text>
        <dbReference type="Rhea" id="RHEA:31583"/>
        <dbReference type="ChEBI" id="CHEBI:15377"/>
        <dbReference type="ChEBI" id="CHEBI:15378"/>
        <dbReference type="ChEBI" id="CHEBI:33019"/>
        <dbReference type="ChEBI" id="CHEBI:63212"/>
        <dbReference type="ChEBI" id="CHEBI:77897"/>
        <dbReference type="EC" id="3.6.1.56"/>
    </reaction>
    <physiologicalReaction direction="left-to-right" evidence="8">
        <dbReference type="Rhea" id="RHEA:31584"/>
    </physiologicalReaction>
</comment>
<evidence type="ECO:0000256" key="3">
    <source>
        <dbReference type="ARBA" id="ARBA00011245"/>
    </source>
</evidence>
<comment type="catalytic activity">
    <reaction evidence="19">
        <text>O(6)-methyl-dGTP + H2O = O(6)-methyl-dGMP + diphosphate + H(+)</text>
        <dbReference type="Rhea" id="RHEA:67600"/>
        <dbReference type="ChEBI" id="CHEBI:15377"/>
        <dbReference type="ChEBI" id="CHEBI:15378"/>
        <dbReference type="ChEBI" id="CHEBI:33019"/>
        <dbReference type="ChEBI" id="CHEBI:169974"/>
        <dbReference type="ChEBI" id="CHEBI:169975"/>
    </reaction>
    <physiologicalReaction direction="left-to-right" evidence="19">
        <dbReference type="Rhea" id="RHEA:67601"/>
    </physiologicalReaction>
</comment>
<dbReference type="GO" id="GO:0046872">
    <property type="term" value="F:metal ion binding"/>
    <property type="evidence" value="ECO:0007669"/>
    <property type="project" value="UniProtKB-KW"/>
</dbReference>
<evidence type="ECO:0000256" key="14">
    <source>
        <dbReference type="ARBA" id="ARBA00030634"/>
    </source>
</evidence>